<proteinExistence type="predicted"/>
<dbReference type="Gene3D" id="3.10.450.50">
    <property type="match status" value="1"/>
</dbReference>
<feature type="domain" description="DUF4440" evidence="1">
    <location>
        <begin position="12"/>
        <end position="100"/>
    </location>
</feature>
<reference evidence="2 3" key="1">
    <citation type="submission" date="2014-03" db="EMBL/GenBank/DDBJ databases">
        <title>Draft genome of the hookworm Oesophagostomum dentatum.</title>
        <authorList>
            <person name="Mitreva M."/>
        </authorList>
    </citation>
    <scope>NUCLEOTIDE SEQUENCE [LARGE SCALE GENOMIC DNA]</scope>
    <source>
        <strain evidence="2 3">OD-Hann</strain>
    </source>
</reference>
<evidence type="ECO:0000313" key="3">
    <source>
        <dbReference type="Proteomes" id="UP000053660"/>
    </source>
</evidence>
<dbReference type="SUPFAM" id="SSF54427">
    <property type="entry name" value="NTF2-like"/>
    <property type="match status" value="1"/>
</dbReference>
<evidence type="ECO:0000259" key="1">
    <source>
        <dbReference type="Pfam" id="PF14534"/>
    </source>
</evidence>
<dbReference type="OrthoDB" id="5793381at2759"/>
<name>A0A0B1T226_OESDE</name>
<dbReference type="InterPro" id="IPR032710">
    <property type="entry name" value="NTF2-like_dom_sf"/>
</dbReference>
<accession>A0A0B1T226</accession>
<dbReference type="Pfam" id="PF14534">
    <property type="entry name" value="DUF4440"/>
    <property type="match status" value="1"/>
</dbReference>
<evidence type="ECO:0000313" key="2">
    <source>
        <dbReference type="EMBL" id="KHJ91299.1"/>
    </source>
</evidence>
<dbReference type="AlphaFoldDB" id="A0A0B1T226"/>
<protein>
    <recommendedName>
        <fullName evidence="1">DUF4440 domain-containing protein</fullName>
    </recommendedName>
</protein>
<dbReference type="Proteomes" id="UP000053660">
    <property type="component" value="Unassembled WGS sequence"/>
</dbReference>
<gene>
    <name evidence="2" type="ORF">OESDEN_08838</name>
</gene>
<sequence>MKHREDRNFDMAVAHLHHDAVFVRVDRKAFYGHDEMKKEHDKFVELLGKATHTKISDEEYHMGGDFIIVTFHIEAHIEKLGDVKAKVTQIWRKHGDTYVIIHEEDIIY</sequence>
<dbReference type="EMBL" id="KN552188">
    <property type="protein sequence ID" value="KHJ91299.1"/>
    <property type="molecule type" value="Genomic_DNA"/>
</dbReference>
<keyword evidence="3" id="KW-1185">Reference proteome</keyword>
<organism evidence="2 3">
    <name type="scientific">Oesophagostomum dentatum</name>
    <name type="common">Nodular worm</name>
    <dbReference type="NCBI Taxonomy" id="61180"/>
    <lineage>
        <taxon>Eukaryota</taxon>
        <taxon>Metazoa</taxon>
        <taxon>Ecdysozoa</taxon>
        <taxon>Nematoda</taxon>
        <taxon>Chromadorea</taxon>
        <taxon>Rhabditida</taxon>
        <taxon>Rhabditina</taxon>
        <taxon>Rhabditomorpha</taxon>
        <taxon>Strongyloidea</taxon>
        <taxon>Strongylidae</taxon>
        <taxon>Oesophagostomum</taxon>
    </lineage>
</organism>
<dbReference type="InterPro" id="IPR027843">
    <property type="entry name" value="DUF4440"/>
</dbReference>